<evidence type="ECO:0000313" key="7">
    <source>
        <dbReference type="EMBL" id="TKW61771.1"/>
    </source>
</evidence>
<keyword evidence="1" id="KW-0805">Transcription regulation</keyword>
<gene>
    <name evidence="7" type="ORF">DI628_03895</name>
</gene>
<evidence type="ECO:0000256" key="3">
    <source>
        <dbReference type="ARBA" id="ARBA00023163"/>
    </source>
</evidence>
<feature type="compositionally biased region" description="Polar residues" evidence="5">
    <location>
        <begin position="92"/>
        <end position="103"/>
    </location>
</feature>
<accession>A0A6N4R9T4</accession>
<dbReference type="FunFam" id="1.10.10.60:FF:000141">
    <property type="entry name" value="TetR family transcriptional regulator"/>
    <property type="match status" value="1"/>
</dbReference>
<dbReference type="InterPro" id="IPR001647">
    <property type="entry name" value="HTH_TetR"/>
</dbReference>
<evidence type="ECO:0000259" key="6">
    <source>
        <dbReference type="PROSITE" id="PS50977"/>
    </source>
</evidence>
<dbReference type="PROSITE" id="PS50977">
    <property type="entry name" value="HTH_TETR_2"/>
    <property type="match status" value="1"/>
</dbReference>
<dbReference type="GO" id="GO:0003700">
    <property type="term" value="F:DNA-binding transcription factor activity"/>
    <property type="evidence" value="ECO:0007669"/>
    <property type="project" value="TreeGrafter"/>
</dbReference>
<evidence type="ECO:0000313" key="8">
    <source>
        <dbReference type="Proteomes" id="UP000320948"/>
    </source>
</evidence>
<evidence type="ECO:0000256" key="1">
    <source>
        <dbReference type="ARBA" id="ARBA00023015"/>
    </source>
</evidence>
<comment type="caution">
    <text evidence="7">The sequence shown here is derived from an EMBL/GenBank/DDBJ whole genome shotgun (WGS) entry which is preliminary data.</text>
</comment>
<dbReference type="InterPro" id="IPR039536">
    <property type="entry name" value="TetR_C_Proteobacteria"/>
</dbReference>
<dbReference type="PANTHER" id="PTHR30055:SF146">
    <property type="entry name" value="HTH-TYPE TRANSCRIPTIONAL DUAL REGULATOR CECR"/>
    <property type="match status" value="1"/>
</dbReference>
<dbReference type="Pfam" id="PF14246">
    <property type="entry name" value="TetR_C_7"/>
    <property type="match status" value="1"/>
</dbReference>
<proteinExistence type="predicted"/>
<dbReference type="InterPro" id="IPR009057">
    <property type="entry name" value="Homeodomain-like_sf"/>
</dbReference>
<dbReference type="PANTHER" id="PTHR30055">
    <property type="entry name" value="HTH-TYPE TRANSCRIPTIONAL REGULATOR RUTR"/>
    <property type="match status" value="1"/>
</dbReference>
<feature type="region of interest" description="Disordered" evidence="5">
    <location>
        <begin position="92"/>
        <end position="111"/>
    </location>
</feature>
<dbReference type="AlphaFoldDB" id="A0A6N4R9T4"/>
<dbReference type="PRINTS" id="PR00455">
    <property type="entry name" value="HTHTETR"/>
</dbReference>
<sequence length="304" mass="33899">MPPCGLPSEKTVRFAEAFSEQPSKASTAARSSARVVICERSMPRFYPVNRRAESLHVLFNAIRSGNSMAHCNVCGLSQGIHHDIFKGINSTEPHPMTSLSSCPSPRGRPVDHRKDEQILQAAGQLFMREGLQGTTMEQIAKEAQVSKLTLYRRYPDKNTLFTEIISERCAHYVPEDIFEANGTAHECLMRFGTALLTLITSEDGVNLSRVLTAEARHNSDICKLFFASGPQRVKKGLLNLMENLCSSQRIRCDNPTEAAEMFSALIVGADMNKKCSMHLRPAPSRQEIEEYVARAVSFFLKAYN</sequence>
<dbReference type="Gene3D" id="1.10.357.10">
    <property type="entry name" value="Tetracycline Repressor, domain 2"/>
    <property type="match status" value="1"/>
</dbReference>
<evidence type="ECO:0000256" key="5">
    <source>
        <dbReference type="SAM" id="MobiDB-lite"/>
    </source>
</evidence>
<reference evidence="7 8" key="1">
    <citation type="journal article" date="2017" name="Nat. Commun.">
        <title>In situ click chemistry generation of cyclooxygenase-2 inhibitors.</title>
        <authorList>
            <person name="Bhardwaj A."/>
            <person name="Kaur J."/>
            <person name="Wuest M."/>
            <person name="Wuest F."/>
        </authorList>
    </citation>
    <scope>NUCLEOTIDE SEQUENCE [LARGE SCALE GENOMIC DNA]</scope>
    <source>
        <strain evidence="7">S2_018_000_R2_106</strain>
    </source>
</reference>
<dbReference type="Pfam" id="PF00440">
    <property type="entry name" value="TetR_N"/>
    <property type="match status" value="1"/>
</dbReference>
<keyword evidence="2 4" id="KW-0238">DNA-binding</keyword>
<name>A0A6N4R9T4_BLAVI</name>
<dbReference type="GO" id="GO:0000976">
    <property type="term" value="F:transcription cis-regulatory region binding"/>
    <property type="evidence" value="ECO:0007669"/>
    <property type="project" value="TreeGrafter"/>
</dbReference>
<dbReference type="Proteomes" id="UP000320948">
    <property type="component" value="Unassembled WGS sequence"/>
</dbReference>
<dbReference type="Gene3D" id="1.10.10.60">
    <property type="entry name" value="Homeodomain-like"/>
    <property type="match status" value="1"/>
</dbReference>
<evidence type="ECO:0000256" key="4">
    <source>
        <dbReference type="PROSITE-ProRule" id="PRU00335"/>
    </source>
</evidence>
<dbReference type="EMBL" id="VAFM01000001">
    <property type="protein sequence ID" value="TKW61771.1"/>
    <property type="molecule type" value="Genomic_DNA"/>
</dbReference>
<protein>
    <submittedName>
        <fullName evidence="7">TetR/AcrR family transcriptional regulator</fullName>
    </submittedName>
</protein>
<dbReference type="InterPro" id="IPR050109">
    <property type="entry name" value="HTH-type_TetR-like_transc_reg"/>
</dbReference>
<keyword evidence="3" id="KW-0804">Transcription</keyword>
<evidence type="ECO:0000256" key="2">
    <source>
        <dbReference type="ARBA" id="ARBA00023125"/>
    </source>
</evidence>
<dbReference type="SUPFAM" id="SSF46689">
    <property type="entry name" value="Homeodomain-like"/>
    <property type="match status" value="1"/>
</dbReference>
<feature type="DNA-binding region" description="H-T-H motif" evidence="4">
    <location>
        <begin position="135"/>
        <end position="154"/>
    </location>
</feature>
<organism evidence="7 8">
    <name type="scientific">Blastochloris viridis</name>
    <name type="common">Rhodopseudomonas viridis</name>
    <dbReference type="NCBI Taxonomy" id="1079"/>
    <lineage>
        <taxon>Bacteria</taxon>
        <taxon>Pseudomonadati</taxon>
        <taxon>Pseudomonadota</taxon>
        <taxon>Alphaproteobacteria</taxon>
        <taxon>Hyphomicrobiales</taxon>
        <taxon>Blastochloridaceae</taxon>
        <taxon>Blastochloris</taxon>
    </lineage>
</organism>
<feature type="domain" description="HTH tetR-type" evidence="6">
    <location>
        <begin position="112"/>
        <end position="172"/>
    </location>
</feature>